<dbReference type="Pfam" id="PF00026">
    <property type="entry name" value="Asp"/>
    <property type="match status" value="1"/>
</dbReference>
<name>A0ABD6EU81_9BILA</name>
<feature type="signal peptide" evidence="2">
    <location>
        <begin position="1"/>
        <end position="16"/>
    </location>
</feature>
<evidence type="ECO:0000259" key="3">
    <source>
        <dbReference type="PROSITE" id="PS51767"/>
    </source>
</evidence>
<accession>A0ABD6EU81</accession>
<reference evidence="4 5" key="1">
    <citation type="submission" date="2024-08" db="EMBL/GenBank/DDBJ databases">
        <title>Gnathostoma spinigerum genome.</title>
        <authorList>
            <person name="Gonzalez-Bertolin B."/>
            <person name="Monzon S."/>
            <person name="Zaballos A."/>
            <person name="Jimenez P."/>
            <person name="Dekumyoy P."/>
            <person name="Varona S."/>
            <person name="Cuesta I."/>
            <person name="Sumanam S."/>
            <person name="Adisakwattana P."/>
            <person name="Gasser R.B."/>
            <person name="Hernandez-Gonzalez A."/>
            <person name="Young N.D."/>
            <person name="Perteguer M.J."/>
        </authorList>
    </citation>
    <scope>NUCLEOTIDE SEQUENCE [LARGE SCALE GENOMIC DNA]</scope>
    <source>
        <strain evidence="4">AL3</strain>
        <tissue evidence="4">Liver</tissue>
    </source>
</reference>
<evidence type="ECO:0000256" key="1">
    <source>
        <dbReference type="ARBA" id="ARBA00007447"/>
    </source>
</evidence>
<dbReference type="SUPFAM" id="SSF50630">
    <property type="entry name" value="Acid proteases"/>
    <property type="match status" value="1"/>
</dbReference>
<evidence type="ECO:0000313" key="4">
    <source>
        <dbReference type="EMBL" id="MFH4982891.1"/>
    </source>
</evidence>
<dbReference type="PANTHER" id="PTHR47966">
    <property type="entry name" value="BETA-SITE APP-CLEAVING ENZYME, ISOFORM A-RELATED"/>
    <property type="match status" value="1"/>
</dbReference>
<evidence type="ECO:0000313" key="5">
    <source>
        <dbReference type="Proteomes" id="UP001608902"/>
    </source>
</evidence>
<dbReference type="PROSITE" id="PS51767">
    <property type="entry name" value="PEPTIDASE_A1"/>
    <property type="match status" value="1"/>
</dbReference>
<dbReference type="InterPro" id="IPR021109">
    <property type="entry name" value="Peptidase_aspartic_dom_sf"/>
</dbReference>
<proteinExistence type="inferred from homology"/>
<keyword evidence="5" id="KW-1185">Reference proteome</keyword>
<protein>
    <recommendedName>
        <fullName evidence="3">Peptidase A1 domain-containing protein</fullName>
    </recommendedName>
</protein>
<dbReference type="EMBL" id="JBGFUD010010393">
    <property type="protein sequence ID" value="MFH4982891.1"/>
    <property type="molecule type" value="Genomic_DNA"/>
</dbReference>
<sequence length="176" mass="20263">MKLPILLSIIFIFVDCKVFQIPMKSTGSMKKKLVMSGKWMEYRAAALNDVMNGFTSPLIDYYDDLYLANVSLGTPWQSFTIVPDTGSANLWVIGDNCPYFMCSSLNEQRKKSIFQRRKSSTFKTHRQRFELSYGTGWCVGTYGEDRLEVYNISHKIIKLSLWLSLSHRNISGNNEM</sequence>
<dbReference type="AlphaFoldDB" id="A0ABD6EU81"/>
<dbReference type="Gene3D" id="2.40.70.10">
    <property type="entry name" value="Acid Proteases"/>
    <property type="match status" value="1"/>
</dbReference>
<evidence type="ECO:0000256" key="2">
    <source>
        <dbReference type="SAM" id="SignalP"/>
    </source>
</evidence>
<gene>
    <name evidence="4" type="ORF">AB6A40_009600</name>
</gene>
<organism evidence="4 5">
    <name type="scientific">Gnathostoma spinigerum</name>
    <dbReference type="NCBI Taxonomy" id="75299"/>
    <lineage>
        <taxon>Eukaryota</taxon>
        <taxon>Metazoa</taxon>
        <taxon>Ecdysozoa</taxon>
        <taxon>Nematoda</taxon>
        <taxon>Chromadorea</taxon>
        <taxon>Rhabditida</taxon>
        <taxon>Spirurina</taxon>
        <taxon>Gnathostomatomorpha</taxon>
        <taxon>Gnathostomatoidea</taxon>
        <taxon>Gnathostomatidae</taxon>
        <taxon>Gnathostoma</taxon>
    </lineage>
</organism>
<feature type="chain" id="PRO_5044786217" description="Peptidase A1 domain-containing protein" evidence="2">
    <location>
        <begin position="17"/>
        <end position="176"/>
    </location>
</feature>
<dbReference type="PANTHER" id="PTHR47966:SF8">
    <property type="entry name" value="ASPARTIC PROTEASE 1-RELATED"/>
    <property type="match status" value="1"/>
</dbReference>
<comment type="caution">
    <text evidence="4">The sequence shown here is derived from an EMBL/GenBank/DDBJ whole genome shotgun (WGS) entry which is preliminary data.</text>
</comment>
<comment type="similarity">
    <text evidence="1">Belongs to the peptidase A1 family.</text>
</comment>
<keyword evidence="2" id="KW-0732">Signal</keyword>
<dbReference type="InterPro" id="IPR033121">
    <property type="entry name" value="PEPTIDASE_A1"/>
</dbReference>
<feature type="domain" description="Peptidase A1" evidence="3">
    <location>
        <begin position="66"/>
        <end position="176"/>
    </location>
</feature>
<dbReference type="Proteomes" id="UP001608902">
    <property type="component" value="Unassembled WGS sequence"/>
</dbReference>
<dbReference type="InterPro" id="IPR001461">
    <property type="entry name" value="Aspartic_peptidase_A1"/>
</dbReference>